<dbReference type="InterPro" id="IPR029068">
    <property type="entry name" value="Glyas_Bleomycin-R_OHBP_Dase"/>
</dbReference>
<protein>
    <recommendedName>
        <fullName evidence="1">VOC domain-containing protein</fullName>
    </recommendedName>
</protein>
<proteinExistence type="predicted"/>
<accession>A0ABQ4H1H2</accession>
<evidence type="ECO:0000313" key="3">
    <source>
        <dbReference type="Proteomes" id="UP000660454"/>
    </source>
</evidence>
<dbReference type="RefSeq" id="WP_204053146.1">
    <property type="nucleotide sequence ID" value="NZ_BOOF01000079.1"/>
</dbReference>
<organism evidence="2 3">
    <name type="scientific">Microbispora siamensis</name>
    <dbReference type="NCBI Taxonomy" id="564413"/>
    <lineage>
        <taxon>Bacteria</taxon>
        <taxon>Bacillati</taxon>
        <taxon>Actinomycetota</taxon>
        <taxon>Actinomycetes</taxon>
        <taxon>Streptosporangiales</taxon>
        <taxon>Streptosporangiaceae</taxon>
        <taxon>Microbispora</taxon>
    </lineage>
</organism>
<dbReference type="PANTHER" id="PTHR35908:SF1">
    <property type="entry name" value="CONSERVED PROTEIN"/>
    <property type="match status" value="1"/>
</dbReference>
<feature type="domain" description="VOC" evidence="1">
    <location>
        <begin position="6"/>
        <end position="116"/>
    </location>
</feature>
<keyword evidence="3" id="KW-1185">Reference proteome</keyword>
<dbReference type="Gene3D" id="3.10.180.10">
    <property type="entry name" value="2,3-Dihydroxybiphenyl 1,2-Dioxygenase, domain 1"/>
    <property type="match status" value="2"/>
</dbReference>
<name>A0ABQ4H1H2_9ACTN</name>
<dbReference type="EMBL" id="BOOF01000079">
    <property type="protein sequence ID" value="GIH67465.1"/>
    <property type="molecule type" value="Genomic_DNA"/>
</dbReference>
<dbReference type="InterPro" id="IPR037523">
    <property type="entry name" value="VOC_core"/>
</dbReference>
<dbReference type="PANTHER" id="PTHR35908">
    <property type="entry name" value="HYPOTHETICAL FUSION PROTEIN"/>
    <property type="match status" value="1"/>
</dbReference>
<evidence type="ECO:0000259" key="1">
    <source>
        <dbReference type="PROSITE" id="PS51819"/>
    </source>
</evidence>
<sequence>MTLRRVLAFVDRPRERFEEAAAFWTAVTGTRLSPRRGDDGEFATLLPESGDACVKLQAVGGGGGAHLDLEVDDVRTAVAEAVALGADVAADHGDWAVLRSPEGRAFCLVSWEGAARRPPVFAGTRLDQVCLDIAPGAYEEEVAFWAALTGWPPRRGSLPEFTVLAMPGMPVRILLQRLGEGPGRSAHVDLACADTEAARVLHERHGAAFVARGRHWIVMRDPAGGIYCLTERDPETGALLS</sequence>
<gene>
    <name evidence="2" type="ORF">Msi02_82820</name>
</gene>
<reference evidence="2 3" key="1">
    <citation type="submission" date="2021-01" db="EMBL/GenBank/DDBJ databases">
        <title>Whole genome shotgun sequence of Microbispora siamensis NBRC 104113.</title>
        <authorList>
            <person name="Komaki H."/>
            <person name="Tamura T."/>
        </authorList>
    </citation>
    <scope>NUCLEOTIDE SEQUENCE [LARGE SCALE GENOMIC DNA]</scope>
    <source>
        <strain evidence="2 3">NBRC 104113</strain>
    </source>
</reference>
<dbReference type="SUPFAM" id="SSF54593">
    <property type="entry name" value="Glyoxalase/Bleomycin resistance protein/Dihydroxybiphenyl dioxygenase"/>
    <property type="match status" value="1"/>
</dbReference>
<dbReference type="PROSITE" id="PS51819">
    <property type="entry name" value="VOC"/>
    <property type="match status" value="1"/>
</dbReference>
<dbReference type="InterPro" id="IPR041581">
    <property type="entry name" value="Glyoxalase_6"/>
</dbReference>
<dbReference type="Pfam" id="PF18029">
    <property type="entry name" value="Glyoxalase_6"/>
    <property type="match status" value="2"/>
</dbReference>
<evidence type="ECO:0000313" key="2">
    <source>
        <dbReference type="EMBL" id="GIH67465.1"/>
    </source>
</evidence>
<dbReference type="Proteomes" id="UP000660454">
    <property type="component" value="Unassembled WGS sequence"/>
</dbReference>
<comment type="caution">
    <text evidence="2">The sequence shown here is derived from an EMBL/GenBank/DDBJ whole genome shotgun (WGS) entry which is preliminary data.</text>
</comment>